<dbReference type="PANTHER" id="PTHR43527:SF2">
    <property type="entry name" value="4-DIPHOSPHOCYTIDYL-2-C-METHYL-D-ERYTHRITOL KINASE, CHLOROPLASTIC"/>
    <property type="match status" value="1"/>
</dbReference>
<evidence type="ECO:0000256" key="7">
    <source>
        <dbReference type="ARBA" id="ARBA00022840"/>
    </source>
</evidence>
<dbReference type="InterPro" id="IPR013750">
    <property type="entry name" value="GHMP_kinase_C_dom"/>
</dbReference>
<dbReference type="Pfam" id="PF08544">
    <property type="entry name" value="GHMP_kinases_C"/>
    <property type="match status" value="1"/>
</dbReference>
<dbReference type="Gene3D" id="3.30.230.10">
    <property type="match status" value="1"/>
</dbReference>
<evidence type="ECO:0000256" key="2">
    <source>
        <dbReference type="ARBA" id="ARBA00012052"/>
    </source>
</evidence>
<dbReference type="Gene3D" id="3.30.70.890">
    <property type="entry name" value="GHMP kinase, C-terminal domain"/>
    <property type="match status" value="1"/>
</dbReference>
<evidence type="ECO:0000256" key="6">
    <source>
        <dbReference type="ARBA" id="ARBA00022777"/>
    </source>
</evidence>
<keyword evidence="13" id="KW-1185">Reference proteome</keyword>
<feature type="binding site" evidence="9">
    <location>
        <begin position="109"/>
        <end position="119"/>
    </location>
    <ligand>
        <name>ATP</name>
        <dbReference type="ChEBI" id="CHEBI:30616"/>
    </ligand>
</feature>
<evidence type="ECO:0000313" key="13">
    <source>
        <dbReference type="Proteomes" id="UP001250214"/>
    </source>
</evidence>
<dbReference type="PANTHER" id="PTHR43527">
    <property type="entry name" value="4-DIPHOSPHOCYTIDYL-2-C-METHYL-D-ERYTHRITOL KINASE, CHLOROPLASTIC"/>
    <property type="match status" value="1"/>
</dbReference>
<comment type="pathway">
    <text evidence="9">Isoprenoid biosynthesis; isopentenyl diphosphate biosynthesis via DXP pathway; isopentenyl diphosphate from 1-deoxy-D-xylulose 5-phosphate: step 3/6.</text>
</comment>
<dbReference type="Proteomes" id="UP001250214">
    <property type="component" value="Unassembled WGS sequence"/>
</dbReference>
<comment type="function">
    <text evidence="9">Catalyzes the phosphorylation of the position 2 hydroxy group of 4-diphosphocytidyl-2C-methyl-D-erythritol.</text>
</comment>
<feature type="active site" evidence="9">
    <location>
        <position position="14"/>
    </location>
</feature>
<dbReference type="InterPro" id="IPR006204">
    <property type="entry name" value="GHMP_kinase_N_dom"/>
</dbReference>
<dbReference type="Pfam" id="PF00288">
    <property type="entry name" value="GHMP_kinases_N"/>
    <property type="match status" value="1"/>
</dbReference>
<proteinExistence type="inferred from homology"/>
<evidence type="ECO:0000259" key="10">
    <source>
        <dbReference type="Pfam" id="PF00288"/>
    </source>
</evidence>
<comment type="similarity">
    <text evidence="1 9">Belongs to the GHMP kinase family. IspE subfamily.</text>
</comment>
<evidence type="ECO:0000256" key="1">
    <source>
        <dbReference type="ARBA" id="ARBA00009684"/>
    </source>
</evidence>
<evidence type="ECO:0000256" key="8">
    <source>
        <dbReference type="ARBA" id="ARBA00032554"/>
    </source>
</evidence>
<name>A0ABU2H4Y8_9ACTN</name>
<dbReference type="HAMAP" id="MF_00061">
    <property type="entry name" value="IspE"/>
    <property type="match status" value="1"/>
</dbReference>
<evidence type="ECO:0000256" key="3">
    <source>
        <dbReference type="ARBA" id="ARBA00017473"/>
    </source>
</evidence>
<sequence>MTAATTVTVRVPAKVNLQLAVGPAREDGYHELVNVFHAVSLYDEVTVRRPDSAARVSGISLSGATGSDVPQDSTNLAARAAELLAHRIGYRGGVDLGDLVDLRIHKAIPVAGGMAGGSADAAAALLACATLWNTGHTVSELAPLAAELGSDVPFALMGHTAVGRSRGEQLTPLTCTVTLHWVFALAHGGLSTAEVYRAYDRIRPQAPEPELSHALTRALEAGDAAAVGQALHNDLQPAALDLRPELARTLQAGADAGALGGIVSGSGPTCAFLARDGEHARELAAELEWSGTCLRTVCAHGPVPGATRTQG</sequence>
<keyword evidence="5 9" id="KW-0547">Nucleotide-binding</keyword>
<dbReference type="NCBIfam" id="TIGR00154">
    <property type="entry name" value="ispE"/>
    <property type="match status" value="1"/>
</dbReference>
<keyword evidence="9" id="KW-0414">Isoprene biosynthesis</keyword>
<dbReference type="InterPro" id="IPR036554">
    <property type="entry name" value="GHMP_kinase_C_sf"/>
</dbReference>
<feature type="domain" description="GHMP kinase N-terminal" evidence="10">
    <location>
        <begin position="75"/>
        <end position="158"/>
    </location>
</feature>
<protein>
    <recommendedName>
        <fullName evidence="3 9">4-diphosphocytidyl-2-C-methyl-D-erythritol kinase</fullName>
        <shortName evidence="9">CMK</shortName>
        <ecNumber evidence="2 9">2.7.1.148</ecNumber>
    </recommendedName>
    <alternativeName>
        <fullName evidence="8 9">4-(cytidine-5'-diphospho)-2-C-methyl-D-erythritol kinase</fullName>
    </alternativeName>
</protein>
<evidence type="ECO:0000259" key="11">
    <source>
        <dbReference type="Pfam" id="PF08544"/>
    </source>
</evidence>
<dbReference type="NCBIfam" id="NF002870">
    <property type="entry name" value="PRK03188.1"/>
    <property type="match status" value="1"/>
</dbReference>
<evidence type="ECO:0000313" key="12">
    <source>
        <dbReference type="EMBL" id="MDS1270373.1"/>
    </source>
</evidence>
<keyword evidence="7 9" id="KW-0067">ATP-binding</keyword>
<organism evidence="12 13">
    <name type="scientific">Lipingzhangella rawalii</name>
    <dbReference type="NCBI Taxonomy" id="2055835"/>
    <lineage>
        <taxon>Bacteria</taxon>
        <taxon>Bacillati</taxon>
        <taxon>Actinomycetota</taxon>
        <taxon>Actinomycetes</taxon>
        <taxon>Streptosporangiales</taxon>
        <taxon>Nocardiopsidaceae</taxon>
        <taxon>Lipingzhangella</taxon>
    </lineage>
</organism>
<dbReference type="GO" id="GO:0050515">
    <property type="term" value="F:4-(cytidine 5'-diphospho)-2-C-methyl-D-erythritol kinase activity"/>
    <property type="evidence" value="ECO:0007669"/>
    <property type="project" value="UniProtKB-EC"/>
</dbReference>
<evidence type="ECO:0000256" key="9">
    <source>
        <dbReference type="HAMAP-Rule" id="MF_00061"/>
    </source>
</evidence>
<reference evidence="13" key="1">
    <citation type="submission" date="2023-07" db="EMBL/GenBank/DDBJ databases">
        <title>Novel species in the genus Lipingzhangella isolated from Sambhar Salt Lake.</title>
        <authorList>
            <person name="Jiya N."/>
            <person name="Kajale S."/>
            <person name="Sharma A."/>
        </authorList>
    </citation>
    <scope>NUCLEOTIDE SEQUENCE [LARGE SCALE GENOMIC DNA]</scope>
    <source>
        <strain evidence="13">LS1_29</strain>
    </source>
</reference>
<evidence type="ECO:0000256" key="4">
    <source>
        <dbReference type="ARBA" id="ARBA00022679"/>
    </source>
</evidence>
<dbReference type="InterPro" id="IPR014721">
    <property type="entry name" value="Ribsml_uS5_D2-typ_fold_subgr"/>
</dbReference>
<dbReference type="PIRSF" id="PIRSF010376">
    <property type="entry name" value="IspE"/>
    <property type="match status" value="1"/>
</dbReference>
<keyword evidence="6 9" id="KW-0418">Kinase</keyword>
<comment type="caution">
    <text evidence="12">The sequence shown here is derived from an EMBL/GenBank/DDBJ whole genome shotgun (WGS) entry which is preliminary data.</text>
</comment>
<dbReference type="SUPFAM" id="SSF54211">
    <property type="entry name" value="Ribosomal protein S5 domain 2-like"/>
    <property type="match status" value="1"/>
</dbReference>
<evidence type="ECO:0000256" key="5">
    <source>
        <dbReference type="ARBA" id="ARBA00022741"/>
    </source>
</evidence>
<dbReference type="EMBL" id="JAVLVT010000003">
    <property type="protein sequence ID" value="MDS1270373.1"/>
    <property type="molecule type" value="Genomic_DNA"/>
</dbReference>
<accession>A0ABU2H4Y8</accession>
<dbReference type="RefSeq" id="WP_310911888.1">
    <property type="nucleotide sequence ID" value="NZ_JAVLVT010000003.1"/>
</dbReference>
<feature type="active site" evidence="9">
    <location>
        <position position="151"/>
    </location>
</feature>
<feature type="domain" description="GHMP kinase C-terminal" evidence="11">
    <location>
        <begin position="217"/>
        <end position="287"/>
    </location>
</feature>
<dbReference type="InterPro" id="IPR004424">
    <property type="entry name" value="IspE"/>
</dbReference>
<dbReference type="SUPFAM" id="SSF55060">
    <property type="entry name" value="GHMP Kinase, C-terminal domain"/>
    <property type="match status" value="1"/>
</dbReference>
<dbReference type="EC" id="2.7.1.148" evidence="2 9"/>
<comment type="catalytic activity">
    <reaction evidence="9">
        <text>4-CDP-2-C-methyl-D-erythritol + ATP = 4-CDP-2-C-methyl-D-erythritol 2-phosphate + ADP + H(+)</text>
        <dbReference type="Rhea" id="RHEA:18437"/>
        <dbReference type="ChEBI" id="CHEBI:15378"/>
        <dbReference type="ChEBI" id="CHEBI:30616"/>
        <dbReference type="ChEBI" id="CHEBI:57823"/>
        <dbReference type="ChEBI" id="CHEBI:57919"/>
        <dbReference type="ChEBI" id="CHEBI:456216"/>
        <dbReference type="EC" id="2.7.1.148"/>
    </reaction>
</comment>
<dbReference type="InterPro" id="IPR020568">
    <property type="entry name" value="Ribosomal_Su5_D2-typ_SF"/>
</dbReference>
<gene>
    <name evidence="9" type="primary">ispE</name>
    <name evidence="12" type="ORF">RIF23_08710</name>
</gene>
<keyword evidence="4 9" id="KW-0808">Transferase</keyword>